<sequence>MEITGLFPFDTDLVVQIIATRYSIDALNLTTVANWYAWYDNSKDMRCHRPRQAVSKASKYVRFHFFDFLPHVDSATDGSNAVEDGNESTPKDQLCVPDGKQDEHVTRPSTNMGIQVEVVAMDNCRLSRAEAGNSGRFIQLDLVGVLTL</sequence>
<reference evidence="2" key="1">
    <citation type="journal article" date="2022" name="Int. J. Mol. Sci.">
        <title>Draft Genome of Tanacetum Coccineum: Genomic Comparison of Closely Related Tanacetum-Family Plants.</title>
        <authorList>
            <person name="Yamashiro T."/>
            <person name="Shiraishi A."/>
            <person name="Nakayama K."/>
            <person name="Satake H."/>
        </authorList>
    </citation>
    <scope>NUCLEOTIDE SEQUENCE</scope>
</reference>
<gene>
    <name evidence="2" type="ORF">Tco_0707554</name>
</gene>
<comment type="caution">
    <text evidence="2">The sequence shown here is derived from an EMBL/GenBank/DDBJ whole genome shotgun (WGS) entry which is preliminary data.</text>
</comment>
<organism evidence="2 3">
    <name type="scientific">Tanacetum coccineum</name>
    <dbReference type="NCBI Taxonomy" id="301880"/>
    <lineage>
        <taxon>Eukaryota</taxon>
        <taxon>Viridiplantae</taxon>
        <taxon>Streptophyta</taxon>
        <taxon>Embryophyta</taxon>
        <taxon>Tracheophyta</taxon>
        <taxon>Spermatophyta</taxon>
        <taxon>Magnoliopsida</taxon>
        <taxon>eudicotyledons</taxon>
        <taxon>Gunneridae</taxon>
        <taxon>Pentapetalae</taxon>
        <taxon>asterids</taxon>
        <taxon>campanulids</taxon>
        <taxon>Asterales</taxon>
        <taxon>Asteraceae</taxon>
        <taxon>Asteroideae</taxon>
        <taxon>Anthemideae</taxon>
        <taxon>Anthemidinae</taxon>
        <taxon>Tanacetum</taxon>
    </lineage>
</organism>
<protein>
    <submittedName>
        <fullName evidence="2">Uncharacterized protein</fullName>
    </submittedName>
</protein>
<name>A0ABQ4YAM1_9ASTR</name>
<feature type="region of interest" description="Disordered" evidence="1">
    <location>
        <begin position="77"/>
        <end position="104"/>
    </location>
</feature>
<dbReference type="EMBL" id="BQNB010010250">
    <property type="protein sequence ID" value="GJS74713.1"/>
    <property type="molecule type" value="Genomic_DNA"/>
</dbReference>
<dbReference type="Proteomes" id="UP001151760">
    <property type="component" value="Unassembled WGS sequence"/>
</dbReference>
<evidence type="ECO:0000313" key="3">
    <source>
        <dbReference type="Proteomes" id="UP001151760"/>
    </source>
</evidence>
<evidence type="ECO:0000256" key="1">
    <source>
        <dbReference type="SAM" id="MobiDB-lite"/>
    </source>
</evidence>
<accession>A0ABQ4YAM1</accession>
<proteinExistence type="predicted"/>
<keyword evidence="3" id="KW-1185">Reference proteome</keyword>
<evidence type="ECO:0000313" key="2">
    <source>
        <dbReference type="EMBL" id="GJS74713.1"/>
    </source>
</evidence>
<reference evidence="2" key="2">
    <citation type="submission" date="2022-01" db="EMBL/GenBank/DDBJ databases">
        <authorList>
            <person name="Yamashiro T."/>
            <person name="Shiraishi A."/>
            <person name="Satake H."/>
            <person name="Nakayama K."/>
        </authorList>
    </citation>
    <scope>NUCLEOTIDE SEQUENCE</scope>
</reference>